<proteinExistence type="predicted"/>
<feature type="compositionally biased region" description="Basic and acidic residues" evidence="1">
    <location>
        <begin position="37"/>
        <end position="56"/>
    </location>
</feature>
<dbReference type="Proteomes" id="UP001153636">
    <property type="component" value="Chromosome 3"/>
</dbReference>
<sequence length="129" mass="14774">MNVDSTDTSSIGENSAHTAQTKRNSPKGPKTDSVQETSEKETSDRRSNRAAEHRSIEQQYLDSTDKDDNENTEVAKSTDNPESREKMKNFKSMEKIKNFKFSSKYPTHTPERLKIPLFQNMSQFLQLKG</sequence>
<feature type="compositionally biased region" description="Polar residues" evidence="1">
    <location>
        <begin position="1"/>
        <end position="23"/>
    </location>
</feature>
<dbReference type="AlphaFoldDB" id="A0A9P0D1W0"/>
<evidence type="ECO:0000313" key="2">
    <source>
        <dbReference type="EMBL" id="CAH1108341.1"/>
    </source>
</evidence>
<evidence type="ECO:0000256" key="1">
    <source>
        <dbReference type="SAM" id="MobiDB-lite"/>
    </source>
</evidence>
<feature type="compositionally biased region" description="Basic and acidic residues" evidence="1">
    <location>
        <begin position="79"/>
        <end position="91"/>
    </location>
</feature>
<name>A0A9P0D1W0_9CUCU</name>
<organism evidence="2 3">
    <name type="scientific">Psylliodes chrysocephalus</name>
    <dbReference type="NCBI Taxonomy" id="3402493"/>
    <lineage>
        <taxon>Eukaryota</taxon>
        <taxon>Metazoa</taxon>
        <taxon>Ecdysozoa</taxon>
        <taxon>Arthropoda</taxon>
        <taxon>Hexapoda</taxon>
        <taxon>Insecta</taxon>
        <taxon>Pterygota</taxon>
        <taxon>Neoptera</taxon>
        <taxon>Endopterygota</taxon>
        <taxon>Coleoptera</taxon>
        <taxon>Polyphaga</taxon>
        <taxon>Cucujiformia</taxon>
        <taxon>Chrysomeloidea</taxon>
        <taxon>Chrysomelidae</taxon>
        <taxon>Galerucinae</taxon>
        <taxon>Alticini</taxon>
        <taxon>Psylliodes</taxon>
    </lineage>
</organism>
<reference evidence="2" key="1">
    <citation type="submission" date="2022-01" db="EMBL/GenBank/DDBJ databases">
        <authorList>
            <person name="King R."/>
        </authorList>
    </citation>
    <scope>NUCLEOTIDE SEQUENCE</scope>
</reference>
<accession>A0A9P0D1W0</accession>
<feature type="region of interest" description="Disordered" evidence="1">
    <location>
        <begin position="1"/>
        <end position="91"/>
    </location>
</feature>
<gene>
    <name evidence="2" type="ORF">PSYICH_LOCUS9340</name>
</gene>
<evidence type="ECO:0000313" key="3">
    <source>
        <dbReference type="Proteomes" id="UP001153636"/>
    </source>
</evidence>
<keyword evidence="3" id="KW-1185">Reference proteome</keyword>
<protein>
    <submittedName>
        <fullName evidence="2">Uncharacterized protein</fullName>
    </submittedName>
</protein>
<dbReference type="EMBL" id="OV651815">
    <property type="protein sequence ID" value="CAH1108341.1"/>
    <property type="molecule type" value="Genomic_DNA"/>
</dbReference>